<evidence type="ECO:0000256" key="3">
    <source>
        <dbReference type="ARBA" id="ARBA00012054"/>
    </source>
</evidence>
<name>A0ABV8VDD1_9NOCA</name>
<dbReference type="CDD" id="cd02021">
    <property type="entry name" value="GntK"/>
    <property type="match status" value="1"/>
</dbReference>
<dbReference type="Proteomes" id="UP001595844">
    <property type="component" value="Unassembled WGS sequence"/>
</dbReference>
<evidence type="ECO:0000256" key="1">
    <source>
        <dbReference type="ARBA" id="ARBA00004761"/>
    </source>
</evidence>
<dbReference type="Pfam" id="PF01202">
    <property type="entry name" value="SKI"/>
    <property type="match status" value="1"/>
</dbReference>
<keyword evidence="4 9" id="KW-0808">Transferase</keyword>
<dbReference type="RefSeq" id="WP_378555499.1">
    <property type="nucleotide sequence ID" value="NZ_JBHSDL010000002.1"/>
</dbReference>
<dbReference type="PANTHER" id="PTHR43442">
    <property type="entry name" value="GLUCONOKINASE-RELATED"/>
    <property type="match status" value="1"/>
</dbReference>
<evidence type="ECO:0000256" key="7">
    <source>
        <dbReference type="ARBA" id="ARBA00022840"/>
    </source>
</evidence>
<dbReference type="InterPro" id="IPR006001">
    <property type="entry name" value="Therm_gnt_kin"/>
</dbReference>
<dbReference type="InterPro" id="IPR027417">
    <property type="entry name" value="P-loop_NTPase"/>
</dbReference>
<evidence type="ECO:0000256" key="6">
    <source>
        <dbReference type="ARBA" id="ARBA00022777"/>
    </source>
</evidence>
<comment type="similarity">
    <text evidence="2 9">Belongs to the gluconokinase GntK/GntV family.</text>
</comment>
<keyword evidence="11" id="KW-1185">Reference proteome</keyword>
<evidence type="ECO:0000313" key="11">
    <source>
        <dbReference type="Proteomes" id="UP001595844"/>
    </source>
</evidence>
<dbReference type="PANTHER" id="PTHR43442:SF3">
    <property type="entry name" value="GLUCONOKINASE-RELATED"/>
    <property type="match status" value="1"/>
</dbReference>
<evidence type="ECO:0000256" key="2">
    <source>
        <dbReference type="ARBA" id="ARBA00008420"/>
    </source>
</evidence>
<protein>
    <recommendedName>
        <fullName evidence="3 9">Gluconokinase</fullName>
        <ecNumber evidence="3 9">2.7.1.12</ecNumber>
    </recommendedName>
</protein>
<dbReference type="EMBL" id="JBHSDL010000002">
    <property type="protein sequence ID" value="MFC4372812.1"/>
    <property type="molecule type" value="Genomic_DNA"/>
</dbReference>
<evidence type="ECO:0000256" key="5">
    <source>
        <dbReference type="ARBA" id="ARBA00022741"/>
    </source>
</evidence>
<keyword evidence="5 9" id="KW-0547">Nucleotide-binding</keyword>
<dbReference type="InterPro" id="IPR031322">
    <property type="entry name" value="Shikimate/glucono_kinase"/>
</dbReference>
<dbReference type="SUPFAM" id="SSF52540">
    <property type="entry name" value="P-loop containing nucleoside triphosphate hydrolases"/>
    <property type="match status" value="1"/>
</dbReference>
<comment type="catalytic activity">
    <reaction evidence="8 9">
        <text>D-gluconate + ATP = 6-phospho-D-gluconate + ADP + H(+)</text>
        <dbReference type="Rhea" id="RHEA:19433"/>
        <dbReference type="ChEBI" id="CHEBI:15378"/>
        <dbReference type="ChEBI" id="CHEBI:18391"/>
        <dbReference type="ChEBI" id="CHEBI:30616"/>
        <dbReference type="ChEBI" id="CHEBI:58759"/>
        <dbReference type="ChEBI" id="CHEBI:456216"/>
        <dbReference type="EC" id="2.7.1.12"/>
    </reaction>
</comment>
<evidence type="ECO:0000256" key="8">
    <source>
        <dbReference type="ARBA" id="ARBA00048090"/>
    </source>
</evidence>
<sequence>MGVSGCGKSTVGALIAGRLELPYAEGDGFHPLPNIEKMAAGIPLDDADRAPWLDLVADWLGEHRTDGGVIACSALKRAYRDRLRAGAPNAYFVLLSAPRAELERRLAARLGHFMPTTLLDSQLATLEPLEPDEAGVTLDATAGQQLLVTEAIEAWNATHR</sequence>
<keyword evidence="6 9" id="KW-0418">Kinase</keyword>
<evidence type="ECO:0000256" key="9">
    <source>
        <dbReference type="RuleBase" id="RU363066"/>
    </source>
</evidence>
<dbReference type="Gene3D" id="3.40.50.300">
    <property type="entry name" value="P-loop containing nucleotide triphosphate hydrolases"/>
    <property type="match status" value="1"/>
</dbReference>
<comment type="caution">
    <text evidence="10">The sequence shown here is derived from an EMBL/GenBank/DDBJ whole genome shotgun (WGS) entry which is preliminary data.</text>
</comment>
<dbReference type="NCBIfam" id="TIGR01313">
    <property type="entry name" value="therm_gnt_kin"/>
    <property type="match status" value="1"/>
</dbReference>
<accession>A0ABV8VDD1</accession>
<comment type="pathway">
    <text evidence="1">Carbohydrate acid metabolism.</text>
</comment>
<proteinExistence type="inferred from homology"/>
<organism evidence="10 11">
    <name type="scientific">Nocardia halotolerans</name>
    <dbReference type="NCBI Taxonomy" id="1755878"/>
    <lineage>
        <taxon>Bacteria</taxon>
        <taxon>Bacillati</taxon>
        <taxon>Actinomycetota</taxon>
        <taxon>Actinomycetes</taxon>
        <taxon>Mycobacteriales</taxon>
        <taxon>Nocardiaceae</taxon>
        <taxon>Nocardia</taxon>
    </lineage>
</organism>
<gene>
    <name evidence="10" type="ORF">ACFO5K_01760</name>
</gene>
<evidence type="ECO:0000256" key="4">
    <source>
        <dbReference type="ARBA" id="ARBA00022679"/>
    </source>
</evidence>
<keyword evidence="7 9" id="KW-0067">ATP-binding</keyword>
<evidence type="ECO:0000313" key="10">
    <source>
        <dbReference type="EMBL" id="MFC4372812.1"/>
    </source>
</evidence>
<reference evidence="11" key="1">
    <citation type="journal article" date="2019" name="Int. J. Syst. Evol. Microbiol.">
        <title>The Global Catalogue of Microorganisms (GCM) 10K type strain sequencing project: providing services to taxonomists for standard genome sequencing and annotation.</title>
        <authorList>
            <consortium name="The Broad Institute Genomics Platform"/>
            <consortium name="The Broad Institute Genome Sequencing Center for Infectious Disease"/>
            <person name="Wu L."/>
            <person name="Ma J."/>
        </authorList>
    </citation>
    <scope>NUCLEOTIDE SEQUENCE [LARGE SCALE GENOMIC DNA]</scope>
    <source>
        <strain evidence="11">IBRC-M 10490</strain>
    </source>
</reference>
<dbReference type="EC" id="2.7.1.12" evidence="3 9"/>